<organism evidence="4 5">
    <name type="scientific">Sphingobacterium suaedae</name>
    <dbReference type="NCBI Taxonomy" id="1686402"/>
    <lineage>
        <taxon>Bacteria</taxon>
        <taxon>Pseudomonadati</taxon>
        <taxon>Bacteroidota</taxon>
        <taxon>Sphingobacteriia</taxon>
        <taxon>Sphingobacteriales</taxon>
        <taxon>Sphingobacteriaceae</taxon>
        <taxon>Sphingobacterium</taxon>
    </lineage>
</organism>
<dbReference type="RefSeq" id="WP_380902757.1">
    <property type="nucleotide sequence ID" value="NZ_JBHUEG010000007.1"/>
</dbReference>
<evidence type="ECO:0000313" key="4">
    <source>
        <dbReference type="EMBL" id="MFD2547727.1"/>
    </source>
</evidence>
<reference evidence="5" key="1">
    <citation type="journal article" date="2019" name="Int. J. Syst. Evol. Microbiol.">
        <title>The Global Catalogue of Microorganisms (GCM) 10K type strain sequencing project: providing services to taxonomists for standard genome sequencing and annotation.</title>
        <authorList>
            <consortium name="The Broad Institute Genomics Platform"/>
            <consortium name="The Broad Institute Genome Sequencing Center for Infectious Disease"/>
            <person name="Wu L."/>
            <person name="Ma J."/>
        </authorList>
    </citation>
    <scope>NUCLEOTIDE SEQUENCE [LARGE SCALE GENOMIC DNA]</scope>
    <source>
        <strain evidence="5">KCTC 42662</strain>
    </source>
</reference>
<dbReference type="InterPro" id="IPR010998">
    <property type="entry name" value="Integrase_recombinase_N"/>
</dbReference>
<keyword evidence="1" id="KW-0238">DNA-binding</keyword>
<dbReference type="InterPro" id="IPR025269">
    <property type="entry name" value="SAM-like_dom"/>
</dbReference>
<evidence type="ECO:0000313" key="5">
    <source>
        <dbReference type="Proteomes" id="UP001597545"/>
    </source>
</evidence>
<dbReference type="InterPro" id="IPR013762">
    <property type="entry name" value="Integrase-like_cat_sf"/>
</dbReference>
<keyword evidence="5" id="KW-1185">Reference proteome</keyword>
<dbReference type="Gene3D" id="1.10.443.10">
    <property type="entry name" value="Intergrase catalytic core"/>
    <property type="match status" value="1"/>
</dbReference>
<evidence type="ECO:0000256" key="1">
    <source>
        <dbReference type="ARBA" id="ARBA00023125"/>
    </source>
</evidence>
<proteinExistence type="predicted"/>
<dbReference type="EMBL" id="JBHULR010000003">
    <property type="protein sequence ID" value="MFD2547727.1"/>
    <property type="molecule type" value="Genomic_DNA"/>
</dbReference>
<sequence length="377" mass="43278">MKIRITHKGTSSYIDTSYYAMKSDVTSTRSDSGTKIRLKKVFIDTYLTASVTEYRKKINELGARVEFLTASDIKEIITKDNGQIDLFEFGDRYIKALLEEGRETTYARRKSSFKKFKEFTGRKVFSPELLTSKLLKDYERHLLKSGLKLVSLINNMADIQAVFNKAKYEYNDEELGVIRIHNSPFSRYSPPEAPPSKKRTLDIDSIKRIRDVKLTSVADQISRDLFMLSFYMCGTNANDFFAYLTDPTIVRFEYTRNKTKGKRADNAFISIKVVDEARPLVNSLAGPLQARYNTPRGLNNRLSESLKGIVSVLSEVPDLTFYHARHTFATLARKCGYSREDVGAALNHKRKLITDDYIDDDWTLIDKIQRSVLDLLK</sequence>
<dbReference type="Gene3D" id="1.10.150.130">
    <property type="match status" value="1"/>
</dbReference>
<protein>
    <submittedName>
        <fullName evidence="4">Phage integrase SAM-like domain-containing protein</fullName>
    </submittedName>
</protein>
<name>A0ABW5KFE2_9SPHI</name>
<keyword evidence="2" id="KW-0233">DNA recombination</keyword>
<dbReference type="InterPro" id="IPR011010">
    <property type="entry name" value="DNA_brk_join_enz"/>
</dbReference>
<feature type="domain" description="Phage integrase SAM-like" evidence="3">
    <location>
        <begin position="86"/>
        <end position="167"/>
    </location>
</feature>
<evidence type="ECO:0000256" key="2">
    <source>
        <dbReference type="ARBA" id="ARBA00023172"/>
    </source>
</evidence>
<dbReference type="Pfam" id="PF13102">
    <property type="entry name" value="Phage_int_SAM_5"/>
    <property type="match status" value="1"/>
</dbReference>
<dbReference type="Proteomes" id="UP001597545">
    <property type="component" value="Unassembled WGS sequence"/>
</dbReference>
<comment type="caution">
    <text evidence="4">The sequence shown here is derived from an EMBL/GenBank/DDBJ whole genome shotgun (WGS) entry which is preliminary data.</text>
</comment>
<dbReference type="SUPFAM" id="SSF56349">
    <property type="entry name" value="DNA breaking-rejoining enzymes"/>
    <property type="match status" value="1"/>
</dbReference>
<evidence type="ECO:0000259" key="3">
    <source>
        <dbReference type="Pfam" id="PF13102"/>
    </source>
</evidence>
<accession>A0ABW5KFE2</accession>
<gene>
    <name evidence="4" type="ORF">ACFSR5_08730</name>
</gene>